<protein>
    <submittedName>
        <fullName evidence="2">Glycosyltransferase</fullName>
    </submittedName>
</protein>
<proteinExistence type="predicted"/>
<dbReference type="Pfam" id="PF00535">
    <property type="entry name" value="Glycos_transf_2"/>
    <property type="match status" value="1"/>
</dbReference>
<dbReference type="Gene3D" id="3.90.550.10">
    <property type="entry name" value="Spore Coat Polysaccharide Biosynthesis Protein SpsA, Chain A"/>
    <property type="match status" value="1"/>
</dbReference>
<dbReference type="Proteomes" id="UP000273807">
    <property type="component" value="Unassembled WGS sequence"/>
</dbReference>
<dbReference type="AlphaFoldDB" id="A0A3N0BW35"/>
<gene>
    <name evidence="2" type="ORF">D7003_11605</name>
</gene>
<evidence type="ECO:0000259" key="1">
    <source>
        <dbReference type="Pfam" id="PF00535"/>
    </source>
</evidence>
<dbReference type="GO" id="GO:0016740">
    <property type="term" value="F:transferase activity"/>
    <property type="evidence" value="ECO:0007669"/>
    <property type="project" value="UniProtKB-KW"/>
</dbReference>
<name>A0A3N0BW35_9MICC</name>
<evidence type="ECO:0000313" key="2">
    <source>
        <dbReference type="EMBL" id="RNL53916.1"/>
    </source>
</evidence>
<accession>A0A3N0BW35</accession>
<comment type="caution">
    <text evidence="2">The sequence shown here is derived from an EMBL/GenBank/DDBJ whole genome shotgun (WGS) entry which is preliminary data.</text>
</comment>
<dbReference type="SUPFAM" id="SSF53448">
    <property type="entry name" value="Nucleotide-diphospho-sugar transferases"/>
    <property type="match status" value="1"/>
</dbReference>
<dbReference type="CDD" id="cd00761">
    <property type="entry name" value="Glyco_tranf_GTA_type"/>
    <property type="match status" value="1"/>
</dbReference>
<keyword evidence="2" id="KW-0808">Transferase</keyword>
<keyword evidence="3" id="KW-1185">Reference proteome</keyword>
<dbReference type="InterPro" id="IPR029044">
    <property type="entry name" value="Nucleotide-diphossugar_trans"/>
</dbReference>
<organism evidence="2 3">
    <name type="scientific">Arthrobacter oryzae</name>
    <dbReference type="NCBI Taxonomy" id="409290"/>
    <lineage>
        <taxon>Bacteria</taxon>
        <taxon>Bacillati</taxon>
        <taxon>Actinomycetota</taxon>
        <taxon>Actinomycetes</taxon>
        <taxon>Micrococcales</taxon>
        <taxon>Micrococcaceae</taxon>
        <taxon>Arthrobacter</taxon>
    </lineage>
</organism>
<dbReference type="InterPro" id="IPR001173">
    <property type="entry name" value="Glyco_trans_2-like"/>
</dbReference>
<sequence>MPIPSVVVGSAGHAMARLALDLGLDYAPTDWQRRDPGVTSDWQHTVPADQLWWGSYVVDAESLVEARKLLPLFRSEGRAQRFVLVIRGFFPAADFSVWTPRSLQAKAETSAMTVPGLGFAVAVDGGNWVNVHAAAVAALACCSVAAPRPVLGGLRVGITDAADTAWLGGDALGSFMTAQLLDPEPDDIYSVDVVVGSAQPAKHLRAEPGRVTPPVWTPTGTLLPPVDTAVISPMGFLPYPNQPARTLEPHDLGGGELTEADLAALRPHSYLEVDGDRFDGMDWALARHLTQLAVAGVPMLTRALSAPACSLLGDLFERIQAFDAADPCVLRESKSIELRRAALDLYSPRAVWNTVLGQLGKPLIPLPSVSVVLATRRPDKLASALVQLARQSWDAVEVVVVLHGFDADLPEVRRAVEGYPGELQVRSAPASMVFGDVLNLGVGAASGDLVCKMDDDDWYGEHHLRDLVHAKDFSGATLVGAQVEFVYLESLDITTRRPPVGERYADHVAGGTMMLGRDDLRHLGGWRPVHRAVDRCLLQAVQAAGGLIYRSHGQNYLMHRHSGTDSHGGHTWNPEDSVFLQSIAEQWDGFRPPPQLGVGKAAKGARAQAFRSHFSDFSH</sequence>
<dbReference type="OrthoDB" id="6713581at2"/>
<dbReference type="RefSeq" id="WP_123255606.1">
    <property type="nucleotide sequence ID" value="NZ_RBED01000103.1"/>
</dbReference>
<feature type="domain" description="Glycosyltransferase 2-like" evidence="1">
    <location>
        <begin position="373"/>
        <end position="497"/>
    </location>
</feature>
<reference evidence="2 3" key="1">
    <citation type="submission" date="2018-10" db="EMBL/GenBank/DDBJ databases">
        <title>Genome sequencing of Arthrobacter oryzae TNB02.</title>
        <authorList>
            <person name="Cho Y.-J."/>
            <person name="Cho A."/>
            <person name="Kim O.-S."/>
        </authorList>
    </citation>
    <scope>NUCLEOTIDE SEQUENCE [LARGE SCALE GENOMIC DNA]</scope>
    <source>
        <strain evidence="2 3">TNB02</strain>
    </source>
</reference>
<evidence type="ECO:0000313" key="3">
    <source>
        <dbReference type="Proteomes" id="UP000273807"/>
    </source>
</evidence>
<dbReference type="EMBL" id="RBED01000103">
    <property type="protein sequence ID" value="RNL53916.1"/>
    <property type="molecule type" value="Genomic_DNA"/>
</dbReference>